<evidence type="ECO:0000313" key="2">
    <source>
        <dbReference type="EMBL" id="KZV50958.1"/>
    </source>
</evidence>
<proteinExistence type="predicted"/>
<feature type="region of interest" description="Disordered" evidence="1">
    <location>
        <begin position="391"/>
        <end position="436"/>
    </location>
</feature>
<evidence type="ECO:0000256" key="1">
    <source>
        <dbReference type="SAM" id="MobiDB-lite"/>
    </source>
</evidence>
<gene>
    <name evidence="2" type="ORF">F511_19879</name>
</gene>
<feature type="compositionally biased region" description="Acidic residues" evidence="1">
    <location>
        <begin position="405"/>
        <end position="416"/>
    </location>
</feature>
<organism evidence="2 3">
    <name type="scientific">Dorcoceras hygrometricum</name>
    <dbReference type="NCBI Taxonomy" id="472368"/>
    <lineage>
        <taxon>Eukaryota</taxon>
        <taxon>Viridiplantae</taxon>
        <taxon>Streptophyta</taxon>
        <taxon>Embryophyta</taxon>
        <taxon>Tracheophyta</taxon>
        <taxon>Spermatophyta</taxon>
        <taxon>Magnoliopsida</taxon>
        <taxon>eudicotyledons</taxon>
        <taxon>Gunneridae</taxon>
        <taxon>Pentapetalae</taxon>
        <taxon>asterids</taxon>
        <taxon>lamiids</taxon>
        <taxon>Lamiales</taxon>
        <taxon>Gesneriaceae</taxon>
        <taxon>Didymocarpoideae</taxon>
        <taxon>Trichosporeae</taxon>
        <taxon>Loxocarpinae</taxon>
        <taxon>Dorcoceras</taxon>
    </lineage>
</organism>
<protein>
    <recommendedName>
        <fullName evidence="4">Dystroglycan-like</fullName>
    </recommendedName>
</protein>
<reference evidence="2 3" key="1">
    <citation type="journal article" date="2015" name="Proc. Natl. Acad. Sci. U.S.A.">
        <title>The resurrection genome of Boea hygrometrica: A blueprint for survival of dehydration.</title>
        <authorList>
            <person name="Xiao L."/>
            <person name="Yang G."/>
            <person name="Zhang L."/>
            <person name="Yang X."/>
            <person name="Zhao S."/>
            <person name="Ji Z."/>
            <person name="Zhou Q."/>
            <person name="Hu M."/>
            <person name="Wang Y."/>
            <person name="Chen M."/>
            <person name="Xu Y."/>
            <person name="Jin H."/>
            <person name="Xiao X."/>
            <person name="Hu G."/>
            <person name="Bao F."/>
            <person name="Hu Y."/>
            <person name="Wan P."/>
            <person name="Li L."/>
            <person name="Deng X."/>
            <person name="Kuang T."/>
            <person name="Xiang C."/>
            <person name="Zhu J.K."/>
            <person name="Oliver M.J."/>
            <person name="He Y."/>
        </authorList>
    </citation>
    <scope>NUCLEOTIDE SEQUENCE [LARGE SCALE GENOMIC DNA]</scope>
    <source>
        <strain evidence="3">cv. XS01</strain>
    </source>
</reference>
<accession>A0A2Z7CW43</accession>
<dbReference type="OrthoDB" id="1227218at2759"/>
<evidence type="ECO:0000313" key="3">
    <source>
        <dbReference type="Proteomes" id="UP000250235"/>
    </source>
</evidence>
<dbReference type="EMBL" id="KQ992242">
    <property type="protein sequence ID" value="KZV50958.1"/>
    <property type="molecule type" value="Genomic_DNA"/>
</dbReference>
<evidence type="ECO:0008006" key="4">
    <source>
        <dbReference type="Google" id="ProtNLM"/>
    </source>
</evidence>
<dbReference type="AlphaFoldDB" id="A0A2Z7CW43"/>
<sequence>MAASLFVNTLHVCFESVLGMDNAEMVAMFESLVATGLTGFLGWPAVIHEDALLEFFANGSVRDELVVSNVNGVPVEISEKLLVETFELLVEGLTDLTDIPKDVVFDARSIFSLSGEPVSTSGKKRDMKIEFRLLCDILEKTISVKVGSFNSITMEKFLMLTAIVCGVRINWTSIVFNILKKMVTQGSKQAKGYAVQISLLLENVPNLELGESSEFPSSKILTERTIHRYIVLNEKVGAEEAADAPKVKKPPVKRAVSRKRPAVALLENVPNLELGESSEFPSSKILTERTIHRYIVLNEKVGAEEAADAPKVKKPPVKRAVSRKRPAVANADVPVVKRKRTTKSKSVSSKENLEMVAVAQETVPIQIIEPIPAALADDEVEEQPAVEVAAETSVQEPTAEHVDEQMDETTADEETTVENITEPAVAPTRGGNTHVC</sequence>
<feature type="region of interest" description="Disordered" evidence="1">
    <location>
        <begin position="305"/>
        <end position="326"/>
    </location>
</feature>
<dbReference type="Proteomes" id="UP000250235">
    <property type="component" value="Unassembled WGS sequence"/>
</dbReference>
<feature type="compositionally biased region" description="Basic residues" evidence="1">
    <location>
        <begin position="312"/>
        <end position="326"/>
    </location>
</feature>
<keyword evidence="3" id="KW-1185">Reference proteome</keyword>
<name>A0A2Z7CW43_9LAMI</name>